<keyword evidence="3" id="KW-1185">Reference proteome</keyword>
<organism evidence="2 3">
    <name type="scientific">Stieleria maiorica</name>
    <dbReference type="NCBI Taxonomy" id="2795974"/>
    <lineage>
        <taxon>Bacteria</taxon>
        <taxon>Pseudomonadati</taxon>
        <taxon>Planctomycetota</taxon>
        <taxon>Planctomycetia</taxon>
        <taxon>Pirellulales</taxon>
        <taxon>Pirellulaceae</taxon>
        <taxon>Stieleria</taxon>
    </lineage>
</organism>
<dbReference type="PROSITE" id="PS51257">
    <property type="entry name" value="PROKAR_LIPOPROTEIN"/>
    <property type="match status" value="1"/>
</dbReference>
<evidence type="ECO:0000313" key="2">
    <source>
        <dbReference type="EMBL" id="QEF97220.1"/>
    </source>
</evidence>
<dbReference type="KEGG" id="smam:Mal15_12580"/>
<dbReference type="Proteomes" id="UP000321353">
    <property type="component" value="Chromosome"/>
</dbReference>
<reference evidence="2 3" key="1">
    <citation type="submission" date="2019-02" db="EMBL/GenBank/DDBJ databases">
        <title>Planctomycetal bacteria perform biofilm scaping via a novel small molecule.</title>
        <authorList>
            <person name="Jeske O."/>
            <person name="Boedeker C."/>
            <person name="Wiegand S."/>
            <person name="Breitling P."/>
            <person name="Kallscheuer N."/>
            <person name="Jogler M."/>
            <person name="Rohde M."/>
            <person name="Petersen J."/>
            <person name="Medema M.H."/>
            <person name="Surup F."/>
            <person name="Jogler C."/>
        </authorList>
    </citation>
    <scope>NUCLEOTIDE SEQUENCE [LARGE SCALE GENOMIC DNA]</scope>
    <source>
        <strain evidence="2 3">Mal15</strain>
    </source>
</reference>
<dbReference type="AlphaFoldDB" id="A0A5B9MAX2"/>
<feature type="region of interest" description="Disordered" evidence="1">
    <location>
        <begin position="54"/>
        <end position="94"/>
    </location>
</feature>
<gene>
    <name evidence="2" type="ORF">Mal15_12580</name>
</gene>
<dbReference type="EMBL" id="CP036264">
    <property type="protein sequence ID" value="QEF97220.1"/>
    <property type="molecule type" value="Genomic_DNA"/>
</dbReference>
<feature type="compositionally biased region" description="Polar residues" evidence="1">
    <location>
        <begin position="83"/>
        <end position="94"/>
    </location>
</feature>
<evidence type="ECO:0000313" key="3">
    <source>
        <dbReference type="Proteomes" id="UP000321353"/>
    </source>
</evidence>
<protein>
    <recommendedName>
        <fullName evidence="4">Membrane or secreted protein</fullName>
    </recommendedName>
</protein>
<accession>A0A5B9MAX2</accession>
<sequence>MDVQSHRRRSFARTALVAMAVTGITGCQSLVERGWIAPPGPMNYQQANAVVHDPFPQADIGPDDKSIRPPDYQNPLSLPVRNQMKNQVTPWLSP</sequence>
<proteinExistence type="predicted"/>
<dbReference type="RefSeq" id="WP_233903302.1">
    <property type="nucleotide sequence ID" value="NZ_CP036264.1"/>
</dbReference>
<evidence type="ECO:0008006" key="4">
    <source>
        <dbReference type="Google" id="ProtNLM"/>
    </source>
</evidence>
<name>A0A5B9MAX2_9BACT</name>
<evidence type="ECO:0000256" key="1">
    <source>
        <dbReference type="SAM" id="MobiDB-lite"/>
    </source>
</evidence>